<evidence type="ECO:0000256" key="9">
    <source>
        <dbReference type="ARBA" id="ARBA00023065"/>
    </source>
</evidence>
<feature type="signal peptide" evidence="17">
    <location>
        <begin position="1"/>
        <end position="29"/>
    </location>
</feature>
<evidence type="ECO:0000256" key="6">
    <source>
        <dbReference type="ARBA" id="ARBA00022692"/>
    </source>
</evidence>
<dbReference type="InterPro" id="IPR010105">
    <property type="entry name" value="TonB_sidphr_rcpt"/>
</dbReference>
<evidence type="ECO:0000256" key="3">
    <source>
        <dbReference type="ARBA" id="ARBA00022448"/>
    </source>
</evidence>
<dbReference type="InterPro" id="IPR039426">
    <property type="entry name" value="TonB-dep_rcpt-like"/>
</dbReference>
<evidence type="ECO:0000256" key="10">
    <source>
        <dbReference type="ARBA" id="ARBA00023077"/>
    </source>
</evidence>
<keyword evidence="13 14" id="KW-0998">Cell outer membrane</keyword>
<dbReference type="Gene3D" id="2.40.170.20">
    <property type="entry name" value="TonB-dependent receptor, beta-barrel domain"/>
    <property type="match status" value="1"/>
</dbReference>
<evidence type="ECO:0000256" key="7">
    <source>
        <dbReference type="ARBA" id="ARBA00022729"/>
    </source>
</evidence>
<sequence length="748" mass="80513">MSSRLVSAPFALSALTVAVAMAFSSPLAAQEITTADNEASLDTVYVTAEAIASQALGSSTITAEEIERRPPANDLSEIIRRMPGVNLTGNSASGQYGNNRQIDLRGMGPENTLILIDGRPVGSRNAIRMGRSGERNTRGDTNWVPADAVERIEVLRGPAAARYGSGASGGVVNIITKQPSDTFSGSVSLYGRTPEDSAEGDNRRAGFVLSGPVVNDLSFRLYGNVSTTDADSLEVNQEFASNPNATPPAGREGVRNRDINGLLRWDVNNANVIELEAGTSRQGNIYAGDRAVSTSGSDLLSELANSGAETNRLYRNTASLTHRGNWGDGNTSRLTLGFEGTNSWRLDEGLAGGVEGSINTEAEGSVSRLRNYNLDGEVNLHTQLAGNEHVWTVGFEHRDNRLEDPFSVQGAVNWGSAIPGLDTENQDGKADAQTYAVFVEDNIYLGDRWIVTPGLRVDHHSQFGTHASPSLNAQFHATDTITLKGGIAEAFKAPNLYQSNDNYLYYTRGGGCPFGYTGNTGGGCYVQGNSDLDAETSLNKELGIEWADNGYHASLTYFHNDYDNRIQAGLDEVGRTVADNGGVFQWENASKAVVSGFEGNLRVPLIGDNGSTLSWNNNFTYMVENENKETGQPLSIIPEFTLNTSLDWWVTTDLSVLLTGTWYGKQEPATRSSTSGGPQSGEALNTRSPYSVWGLSAQYYITDDVRIGAGVENIFDERLYRESNSSGAGAATYNEPGRAYFMSLNVDF</sequence>
<evidence type="ECO:0000256" key="11">
    <source>
        <dbReference type="ARBA" id="ARBA00023136"/>
    </source>
</evidence>
<dbReference type="Proteomes" id="UP001165542">
    <property type="component" value="Unassembled WGS sequence"/>
</dbReference>
<dbReference type="PANTHER" id="PTHR30069:SF51">
    <property type="entry name" value="FERRIENTEROBACTIN RECEPTOR"/>
    <property type="match status" value="1"/>
</dbReference>
<comment type="subcellular location">
    <subcellularLocation>
        <location evidence="1 14">Cell outer membrane</location>
        <topology evidence="1 14">Multi-pass membrane protein</topology>
    </subcellularLocation>
</comment>
<reference evidence="20" key="1">
    <citation type="submission" date="2021-11" db="EMBL/GenBank/DDBJ databases">
        <title>Halomonas sp., isolated from a coastal aquaculture zone in Dongshan Bay.</title>
        <authorList>
            <person name="Lin W."/>
        </authorList>
    </citation>
    <scope>NUCLEOTIDE SEQUENCE</scope>
    <source>
        <strain evidence="20">Yzlin-01</strain>
    </source>
</reference>
<dbReference type="SUPFAM" id="SSF56935">
    <property type="entry name" value="Porins"/>
    <property type="match status" value="1"/>
</dbReference>
<dbReference type="InterPro" id="IPR012910">
    <property type="entry name" value="Plug_dom"/>
</dbReference>
<dbReference type="InterPro" id="IPR036942">
    <property type="entry name" value="Beta-barrel_TonB_sf"/>
</dbReference>
<evidence type="ECO:0000259" key="19">
    <source>
        <dbReference type="Pfam" id="PF07715"/>
    </source>
</evidence>
<dbReference type="Gene3D" id="2.170.130.10">
    <property type="entry name" value="TonB-dependent receptor, plug domain"/>
    <property type="match status" value="1"/>
</dbReference>
<keyword evidence="8" id="KW-0408">Iron</keyword>
<evidence type="ECO:0000256" key="1">
    <source>
        <dbReference type="ARBA" id="ARBA00004571"/>
    </source>
</evidence>
<keyword evidence="4 14" id="KW-1134">Transmembrane beta strand</keyword>
<dbReference type="InterPro" id="IPR037066">
    <property type="entry name" value="Plug_dom_sf"/>
</dbReference>
<keyword evidence="5" id="KW-0410">Iron transport</keyword>
<dbReference type="NCBIfam" id="TIGR01783">
    <property type="entry name" value="TonB-siderophor"/>
    <property type="match status" value="1"/>
</dbReference>
<organism evidence="20 21">
    <name type="scientific">Halomonas dongshanensis</name>
    <dbReference type="NCBI Taxonomy" id="2890835"/>
    <lineage>
        <taxon>Bacteria</taxon>
        <taxon>Pseudomonadati</taxon>
        <taxon>Pseudomonadota</taxon>
        <taxon>Gammaproteobacteria</taxon>
        <taxon>Oceanospirillales</taxon>
        <taxon>Halomonadaceae</taxon>
        <taxon>Halomonas</taxon>
    </lineage>
</organism>
<keyword evidence="7 17" id="KW-0732">Signal</keyword>
<feature type="chain" id="PRO_5045287836" evidence="17">
    <location>
        <begin position="30"/>
        <end position="748"/>
    </location>
</feature>
<dbReference type="PROSITE" id="PS52016">
    <property type="entry name" value="TONB_DEPENDENT_REC_3"/>
    <property type="match status" value="1"/>
</dbReference>
<evidence type="ECO:0000256" key="2">
    <source>
        <dbReference type="ARBA" id="ARBA00009810"/>
    </source>
</evidence>
<keyword evidence="6 14" id="KW-0812">Transmembrane</keyword>
<dbReference type="Pfam" id="PF07715">
    <property type="entry name" value="Plug"/>
    <property type="match status" value="1"/>
</dbReference>
<dbReference type="InterPro" id="IPR058134">
    <property type="entry name" value="PirA/FepA/PfeA"/>
</dbReference>
<keyword evidence="21" id="KW-1185">Reference proteome</keyword>
<protein>
    <submittedName>
        <fullName evidence="20">TonB-dependent siderophore receptor</fullName>
    </submittedName>
</protein>
<comment type="similarity">
    <text evidence="2 14 16">Belongs to the TonB-dependent receptor family.</text>
</comment>
<feature type="domain" description="TonB-dependent receptor plug" evidence="19">
    <location>
        <begin position="58"/>
        <end position="171"/>
    </location>
</feature>
<proteinExistence type="inferred from homology"/>
<keyword evidence="10 16" id="KW-0798">TonB box</keyword>
<dbReference type="RefSeq" id="WP_259035198.1">
    <property type="nucleotide sequence ID" value="NZ_JAJISC010000002.1"/>
</dbReference>
<dbReference type="NCBIfam" id="NF010048">
    <property type="entry name" value="PRK13524.1"/>
    <property type="match status" value="1"/>
</dbReference>
<dbReference type="PANTHER" id="PTHR30069">
    <property type="entry name" value="TONB-DEPENDENT OUTER MEMBRANE RECEPTOR"/>
    <property type="match status" value="1"/>
</dbReference>
<gene>
    <name evidence="20" type="ORF">LLY24_05050</name>
</gene>
<dbReference type="EMBL" id="JAJISC010000002">
    <property type="protein sequence ID" value="MCS2608690.1"/>
    <property type="molecule type" value="Genomic_DNA"/>
</dbReference>
<evidence type="ECO:0000256" key="17">
    <source>
        <dbReference type="SAM" id="SignalP"/>
    </source>
</evidence>
<accession>A0ABT2EC68</accession>
<dbReference type="InterPro" id="IPR010917">
    <property type="entry name" value="TonB_rcpt_CS"/>
</dbReference>
<comment type="caution">
    <text evidence="20">The sequence shown here is derived from an EMBL/GenBank/DDBJ whole genome shotgun (WGS) entry which is preliminary data.</text>
</comment>
<name>A0ABT2EC68_9GAMM</name>
<evidence type="ECO:0000313" key="20">
    <source>
        <dbReference type="EMBL" id="MCS2608690.1"/>
    </source>
</evidence>
<evidence type="ECO:0000313" key="21">
    <source>
        <dbReference type="Proteomes" id="UP001165542"/>
    </source>
</evidence>
<feature type="short sequence motif" description="TonB C-terminal box" evidence="15">
    <location>
        <begin position="731"/>
        <end position="748"/>
    </location>
</feature>
<keyword evidence="9" id="KW-0406">Ion transport</keyword>
<feature type="domain" description="TonB-dependent receptor-like beta-barrel" evidence="18">
    <location>
        <begin position="255"/>
        <end position="714"/>
    </location>
</feature>
<dbReference type="NCBIfam" id="NF010051">
    <property type="entry name" value="PRK13528.1"/>
    <property type="match status" value="1"/>
</dbReference>
<dbReference type="InterPro" id="IPR000531">
    <property type="entry name" value="Beta-barrel_TonB"/>
</dbReference>
<dbReference type="PROSITE" id="PS01156">
    <property type="entry name" value="TONB_DEPENDENT_REC_2"/>
    <property type="match status" value="1"/>
</dbReference>
<keyword evidence="3 14" id="KW-0813">Transport</keyword>
<evidence type="ECO:0000256" key="16">
    <source>
        <dbReference type="RuleBase" id="RU003357"/>
    </source>
</evidence>
<keyword evidence="11 14" id="KW-0472">Membrane</keyword>
<evidence type="ECO:0000256" key="15">
    <source>
        <dbReference type="PROSITE-ProRule" id="PRU10144"/>
    </source>
</evidence>
<evidence type="ECO:0000256" key="14">
    <source>
        <dbReference type="PROSITE-ProRule" id="PRU01360"/>
    </source>
</evidence>
<evidence type="ECO:0000256" key="4">
    <source>
        <dbReference type="ARBA" id="ARBA00022452"/>
    </source>
</evidence>
<keyword evidence="12 20" id="KW-0675">Receptor</keyword>
<dbReference type="CDD" id="cd01347">
    <property type="entry name" value="ligand_gated_channel"/>
    <property type="match status" value="1"/>
</dbReference>
<evidence type="ECO:0000256" key="5">
    <source>
        <dbReference type="ARBA" id="ARBA00022496"/>
    </source>
</evidence>
<evidence type="ECO:0000259" key="18">
    <source>
        <dbReference type="Pfam" id="PF00593"/>
    </source>
</evidence>
<evidence type="ECO:0000256" key="12">
    <source>
        <dbReference type="ARBA" id="ARBA00023170"/>
    </source>
</evidence>
<evidence type="ECO:0000256" key="13">
    <source>
        <dbReference type="ARBA" id="ARBA00023237"/>
    </source>
</evidence>
<evidence type="ECO:0000256" key="8">
    <source>
        <dbReference type="ARBA" id="ARBA00023004"/>
    </source>
</evidence>
<dbReference type="Pfam" id="PF00593">
    <property type="entry name" value="TonB_dep_Rec_b-barrel"/>
    <property type="match status" value="1"/>
</dbReference>